<evidence type="ECO:0000256" key="1">
    <source>
        <dbReference type="ARBA" id="ARBA00022723"/>
    </source>
</evidence>
<dbReference type="InterPro" id="IPR017455">
    <property type="entry name" value="Znf_FYVE-rel"/>
</dbReference>
<accession>A0A0H5R882</accession>
<dbReference type="PROSITE" id="PS50297">
    <property type="entry name" value="ANK_REP_REGION"/>
    <property type="match status" value="2"/>
</dbReference>
<dbReference type="PANTHER" id="PTHR24198">
    <property type="entry name" value="ANKYRIN REPEAT AND PROTEIN KINASE DOMAIN-CONTAINING PROTEIN"/>
    <property type="match status" value="1"/>
</dbReference>
<dbReference type="InterPro" id="IPR036770">
    <property type="entry name" value="Ankyrin_rpt-contain_sf"/>
</dbReference>
<dbReference type="Pfam" id="PF00023">
    <property type="entry name" value="Ank"/>
    <property type="match status" value="1"/>
</dbReference>
<keyword evidence="1" id="KW-0479">Metal-binding</keyword>
<feature type="domain" description="FYVE-type" evidence="8">
    <location>
        <begin position="394"/>
        <end position="451"/>
    </location>
</feature>
<dbReference type="Gene3D" id="3.30.40.10">
    <property type="entry name" value="Zinc/RING finger domain, C3HC4 (zinc finger)"/>
    <property type="match status" value="1"/>
</dbReference>
<dbReference type="InterPro" id="IPR002110">
    <property type="entry name" value="Ankyrin_rpt"/>
</dbReference>
<dbReference type="Gene3D" id="1.25.40.20">
    <property type="entry name" value="Ankyrin repeat-containing domain"/>
    <property type="match status" value="2"/>
</dbReference>
<dbReference type="InterPro" id="IPR011011">
    <property type="entry name" value="Znf_FYVE_PHD"/>
</dbReference>
<dbReference type="AlphaFoldDB" id="A0A0H5R882"/>
<dbReference type="PROSITE" id="PS50178">
    <property type="entry name" value="ZF_FYVE"/>
    <property type="match status" value="1"/>
</dbReference>
<dbReference type="InterPro" id="IPR013083">
    <property type="entry name" value="Znf_RING/FYVE/PHD"/>
</dbReference>
<dbReference type="SMART" id="SM00248">
    <property type="entry name" value="ANK"/>
    <property type="match status" value="5"/>
</dbReference>
<dbReference type="PANTHER" id="PTHR24198:SF165">
    <property type="entry name" value="ANKYRIN REPEAT-CONTAINING PROTEIN-RELATED"/>
    <property type="match status" value="1"/>
</dbReference>
<name>A0A0H5R882_9EUKA</name>
<evidence type="ECO:0000256" key="6">
    <source>
        <dbReference type="PROSITE-ProRule" id="PRU00023"/>
    </source>
</evidence>
<dbReference type="SUPFAM" id="SSF57903">
    <property type="entry name" value="FYVE/PHD zinc finger"/>
    <property type="match status" value="1"/>
</dbReference>
<feature type="repeat" description="ANK" evidence="6">
    <location>
        <begin position="149"/>
        <end position="181"/>
    </location>
</feature>
<organism evidence="9">
    <name type="scientific">Spongospora subterranea</name>
    <dbReference type="NCBI Taxonomy" id="70186"/>
    <lineage>
        <taxon>Eukaryota</taxon>
        <taxon>Sar</taxon>
        <taxon>Rhizaria</taxon>
        <taxon>Endomyxa</taxon>
        <taxon>Phytomyxea</taxon>
        <taxon>Plasmodiophorida</taxon>
        <taxon>Plasmodiophoridae</taxon>
        <taxon>Spongospora</taxon>
    </lineage>
</organism>
<evidence type="ECO:0000256" key="3">
    <source>
        <dbReference type="ARBA" id="ARBA00022771"/>
    </source>
</evidence>
<evidence type="ECO:0000256" key="7">
    <source>
        <dbReference type="PROSITE-ProRule" id="PRU00091"/>
    </source>
</evidence>
<dbReference type="PROSITE" id="PS50088">
    <property type="entry name" value="ANK_REPEAT"/>
    <property type="match status" value="2"/>
</dbReference>
<keyword evidence="4" id="KW-0862">Zinc</keyword>
<dbReference type="Gene3D" id="1.20.5.110">
    <property type="match status" value="1"/>
</dbReference>
<dbReference type="SUPFAM" id="SSF48403">
    <property type="entry name" value="Ankyrin repeat"/>
    <property type="match status" value="1"/>
</dbReference>
<keyword evidence="2" id="KW-0677">Repeat</keyword>
<reference evidence="9" key="1">
    <citation type="submission" date="2015-04" db="EMBL/GenBank/DDBJ databases">
        <title>The genome sequence of the plant pathogenic Rhizarian Plasmodiophora brassicae reveals insights in its biotrophic life cycle and the origin of chitin synthesis.</title>
        <authorList>
            <person name="Schwelm A."/>
            <person name="Fogelqvist J."/>
            <person name="Knaust A."/>
            <person name="Julke S."/>
            <person name="Lilja T."/>
            <person name="Dhandapani V."/>
            <person name="Bonilla-Rosso G."/>
            <person name="Karlsson M."/>
            <person name="Shevchenko A."/>
            <person name="Choi S.R."/>
            <person name="Kim H.G."/>
            <person name="Park J.Y."/>
            <person name="Lim Y.P."/>
            <person name="Ludwig-Muller J."/>
            <person name="Dixelius C."/>
        </authorList>
    </citation>
    <scope>NUCLEOTIDE SEQUENCE</scope>
    <source>
        <tissue evidence="9">Potato root galls</tissue>
    </source>
</reference>
<evidence type="ECO:0000259" key="8">
    <source>
        <dbReference type="PROSITE" id="PS50178"/>
    </source>
</evidence>
<dbReference type="Pfam" id="PF12796">
    <property type="entry name" value="Ank_2"/>
    <property type="match status" value="1"/>
</dbReference>
<protein>
    <recommendedName>
        <fullName evidence="8">FYVE-type domain-containing protein</fullName>
    </recommendedName>
</protein>
<evidence type="ECO:0000313" key="9">
    <source>
        <dbReference type="EMBL" id="CRZ09917.1"/>
    </source>
</evidence>
<evidence type="ECO:0000256" key="2">
    <source>
        <dbReference type="ARBA" id="ARBA00022737"/>
    </source>
</evidence>
<dbReference type="InterPro" id="IPR000306">
    <property type="entry name" value="Znf_FYVE"/>
</dbReference>
<evidence type="ECO:0000256" key="5">
    <source>
        <dbReference type="ARBA" id="ARBA00023043"/>
    </source>
</evidence>
<dbReference type="EMBL" id="HACM01009475">
    <property type="protein sequence ID" value="CRZ09917.1"/>
    <property type="molecule type" value="Transcribed_RNA"/>
</dbReference>
<keyword evidence="5 6" id="KW-0040">ANK repeat</keyword>
<proteinExistence type="predicted"/>
<dbReference type="SMART" id="SM00064">
    <property type="entry name" value="FYVE"/>
    <property type="match status" value="1"/>
</dbReference>
<sequence>MASTGDHHEQPIYQCCVTIGADPSCECRVYQQALHIIGHNLSPVAFTPSIYIDEYGVANGFVIGDHDKIITSMTCDNPNELPLLISAVVDALCQIHENQADISSSTSLGFRHQVHRGTLHSACHLQDTARLELLLKETASYSIDRQDVDGRSALHIACMQDFKFGIEMLVKAGADPALADTNDITPVYISSSLGHANSLTFMLLSAESIIPAEFSSNAASPLWAAACSGLPRSGACIQILLQQGFKGDITVDGMNILHQSALKGRADAMEALLVAGNLDPNVVSQSGFTPLHYSVMSATTDDPSVVKLLLYAGAFPNYPSDDEHKNTPLHLCKWEEIAMALVSYGARTDMVNSSGQPAISQLSEDFGNRLTSTATIRWKLKREVSILTAPSAAYIDGTCCRLCKAGFLPLIGRKHHCRLCGNLVCETCSQKRVNYSNQAHRACDGCFNKAIEAIVTFSMVSCSSPMLESPPNELLESPSVSARNSPNPLAPLIESAVIDPSSLSRSALDSLHTRGIVLNEVQDKSEMLRNNAEEFSSLAEKLARKFGGNK</sequence>
<feature type="repeat" description="ANK" evidence="6">
    <location>
        <begin position="286"/>
        <end position="321"/>
    </location>
</feature>
<evidence type="ECO:0000256" key="4">
    <source>
        <dbReference type="ARBA" id="ARBA00022833"/>
    </source>
</evidence>
<keyword evidence="3 7" id="KW-0863">Zinc-finger</keyword>
<dbReference type="GO" id="GO:0008270">
    <property type="term" value="F:zinc ion binding"/>
    <property type="evidence" value="ECO:0007669"/>
    <property type="project" value="UniProtKB-KW"/>
</dbReference>
<dbReference type="CDD" id="cd15873">
    <property type="entry name" value="R-SNARE_STXBP5_6"/>
    <property type="match status" value="1"/>
</dbReference>
<dbReference type="Pfam" id="PF01363">
    <property type="entry name" value="FYVE"/>
    <property type="match status" value="1"/>
</dbReference>